<feature type="region of interest" description="Disordered" evidence="2">
    <location>
        <begin position="361"/>
        <end position="397"/>
    </location>
</feature>
<feature type="compositionally biased region" description="Basic and acidic residues" evidence="2">
    <location>
        <begin position="1596"/>
        <end position="1611"/>
    </location>
</feature>
<feature type="compositionally biased region" description="Basic and acidic residues" evidence="2">
    <location>
        <begin position="371"/>
        <end position="381"/>
    </location>
</feature>
<dbReference type="RefSeq" id="WP_086284589.1">
    <property type="nucleotide sequence ID" value="NZ_NGMO01000002.1"/>
</dbReference>
<feature type="compositionally biased region" description="Low complexity" evidence="2">
    <location>
        <begin position="617"/>
        <end position="636"/>
    </location>
</feature>
<keyword evidence="4" id="KW-1185">Reference proteome</keyword>
<proteinExistence type="predicted"/>
<feature type="compositionally biased region" description="Polar residues" evidence="2">
    <location>
        <begin position="1621"/>
        <end position="1657"/>
    </location>
</feature>
<accession>A0A242K1C4</accession>
<feature type="region of interest" description="Disordered" evidence="2">
    <location>
        <begin position="2251"/>
        <end position="2277"/>
    </location>
</feature>
<keyword evidence="1" id="KW-0175">Coiled coil</keyword>
<feature type="compositionally biased region" description="Polar residues" evidence="2">
    <location>
        <begin position="1664"/>
        <end position="1683"/>
    </location>
</feature>
<name>A0A242K1C4_9ENTE</name>
<feature type="region of interest" description="Disordered" evidence="2">
    <location>
        <begin position="1596"/>
        <end position="1684"/>
    </location>
</feature>
<feature type="coiled-coil region" evidence="1">
    <location>
        <begin position="1323"/>
        <end position="1350"/>
    </location>
</feature>
<feature type="compositionally biased region" description="Basic residues" evidence="2">
    <location>
        <begin position="2253"/>
        <end position="2265"/>
    </location>
</feature>
<feature type="region of interest" description="Disordered" evidence="2">
    <location>
        <begin position="611"/>
        <end position="643"/>
    </location>
</feature>
<organism evidence="3 4">
    <name type="scientific">Candidatus Enterococcus wittei</name>
    <dbReference type="NCBI Taxonomy" id="1987383"/>
    <lineage>
        <taxon>Bacteria</taxon>
        <taxon>Bacillati</taxon>
        <taxon>Bacillota</taxon>
        <taxon>Bacilli</taxon>
        <taxon>Lactobacillales</taxon>
        <taxon>Enterococcaceae</taxon>
        <taxon>Enterococcus</taxon>
    </lineage>
</organism>
<comment type="caution">
    <text evidence="3">The sequence shown here is derived from an EMBL/GenBank/DDBJ whole genome shotgun (WGS) entry which is preliminary data.</text>
</comment>
<sequence>MPKLPQDAYREKIGNNNNKRNDEHPSGTDQKVLTYMANHNGLTATRNGVWTFTGLVQLLSILQNLHLSDPPEQHPVVEKNSPAFEVTTRIDVRRDGNQTRIHSFVSTSTINPARIQSLNTTMPQQSTSIALPFVSTSPFFGNQPFYNQTTTTTTTAMQQDIDVAKITHELSFSVHQSAHEIYQALKCYATRRTDQVNTYIIAGVSVEQTRLTTICQDAVGRSNAQNEQGMKQESEHATLSSQHMNNPVHFSAEEAAQKLSKAFQAAYENKQNATEDEPTNVHNQVTGTFWNGLTEQFYQFFSQHEHTSYTQKQEGGSEGTLFSHIVDWFLQAFSVNYGEPIPPIPIPQSEKNRQVPVNIHPMDHSLPTKTSKKEAKNEKQVSNHQEPPPEAAAVSNPEEESFLAQFWDMAVDIIERVDGYIQYFNFNVFPHLGAEARPIPVGIETTVENNPIHVTTTPSEATELNVTQAGEIDITQEINQKIQAFLRENKDDPTKAVVQEEQEIPLPTWNREQKENIRKKLVNFFMENGIACQESNAKDLIETIGEWVLLEDATPPTLDMVKVKQLAKLILEMGEEAVISEEQASLTVGSWVYETIKDNQPVALALVAETTKQPEGTSTPSTTSSSQPASTPQSTSVDKQKNNIVETDGIQWGDPNVRKQVEAFFQQKKLLSDQSTKEELLIAMGKRITKEENDQLSFDYEKLQPVAKVILKALKLNDGKNGEKISNKDAELTVMKWAFETILGSSVETYIVKTLVSASDVDQFTIGRLRDLFTVKNLEKEGLIQLDIPTLSQKHKSRFNKLWNFLLQQELPNYFLDSSGLADDLLISDYASLMQLTGAKILKEGGYLESFSSEDSRLMGQHFWETILEKGITTYEEFRHLLMPSLLAVAQLEPNLLREALATETYKEVAISTFIGYQKEGYYKIIENQEILDRLYKAYQKAFLKWRRKEALATALAQTCRDKGSLTSLDVIKQNYLIGAADPCPDIDWLPTKLEARYTKLTKNVAEAYLPLDKKLVEFALNAFEKEERAFIFSEGTHLYEANAELKNESDYIEEMPVTSGSPAIHFLLSVRKKKTTTLNLNKTDLFVAVNGKEERWYALKQLDSEGGYRFYRVNQDPLLYLKFGLFDQKNRWKNGYKKEGNEIRIGDKLFTFSTHVNRNKKLSHGIETAPFIEVLSRKHSDTLYDQLYESGDDKAAVQKMWEVAKHFIPFYDCVTGIINQDTEEAVVSCTIDALLMIPVFGQITSLNMKFALGVARAFARGGIRNVIRSSKSFLPTMTEIRRLVLTFAQNLDPGFEPLIGGGRLIVRKLVKFKNELHVGRKIKDLLERVEKLEKAQEALKKSIEMLEWKGLEVPVKKVNDHLYMRVTNLETAEVFGDLFMKRGTRLEPYRPATFTTEQLNLINLLEVKLDKDQVFVVEINSNPQAYGTGEITTVEKKGEETKRFIRMKGKLIEVSMTIIKEHGFRLDVYDPHLSKSFPVNFNGVEWYFEAPTSPFISKSVEEKIARELDKFETRKNPSDLSAPAVKGLMWEESGRSHIKINDHYIPLIALDKKDNRYHLVKKDDNEPMTILRFDEKKGKFRFETDLERTKVEAIEKTNKKEKSPKLEVLQHKRKLKKQDTTSGTSKVSQEETPGISGTSRVSQGETSGTSGASKVSQGEAPGTSGTSKVLQGETSGTSSTEVGQVVINDIPKSAGKRDLWSKLREAELCEDVVLRIEDPNVRLAPLTEFVSDLPNKYYPSDEEVRQSILKVIKRNFPPNSTFKTMAGVKPDKVPDFLKPFVQDIKYNLEQLMEFADSGIAIFEKLLLDKTTAKAEHTKAVVNAEVDNAVAQAVVDDAVAKVQLAESTLDQAIAKAELKEAMAKAEHAQFELDKAVELVKFDKTLSQSNVGKYLTKLLSIDETPSQELLITETIKKFLHRLKKLKDFYKQSKEWDYENILLVWGDSFVKKEGSNVYVSTGDLTIPKAEVLVADGECRVIIYADSHHLDPQKLPDYELTARPSRVLIHEGTHLVSHTKDLAVQYFPLRGTETTAAQAITLIYEELTNIVNLDSQPFSIFVDHLAKELNLPNLSKSEVIRGMSEDDVLFYNFLLTDAELSALILRDIIEGRGVNEIVRVPRSTDNQKMKLKFLFLYTAMAYLFRNSNLEVNLQLNQMKEQDTTKVTDNVSTDIPSKEITEEKRMTGHTESLKNLKYRAKDRLKKEVSDLITTSMTKSNNSTTEFIIKEQGVTSPTPAPSTLSFSDLVTRSIEKRNKLRQNVSKKRTHNRQEATPQYQFE</sequence>
<dbReference type="EMBL" id="NGMO01000002">
    <property type="protein sequence ID" value="OTP11363.1"/>
    <property type="molecule type" value="Genomic_DNA"/>
</dbReference>
<evidence type="ECO:0000313" key="3">
    <source>
        <dbReference type="EMBL" id="OTP11363.1"/>
    </source>
</evidence>
<protein>
    <submittedName>
        <fullName evidence="3">Uncharacterized protein</fullName>
    </submittedName>
</protein>
<reference evidence="3 4" key="1">
    <citation type="submission" date="2017-05" db="EMBL/GenBank/DDBJ databases">
        <title>The Genome Sequence of Enterococcus sp. 10A9_DIV0425.</title>
        <authorList>
            <consortium name="The Broad Institute Genomics Platform"/>
            <consortium name="The Broad Institute Genomic Center for Infectious Diseases"/>
            <person name="Earl A."/>
            <person name="Manson A."/>
            <person name="Schwartman J."/>
            <person name="Gilmore M."/>
            <person name="Abouelleil A."/>
            <person name="Cao P."/>
            <person name="Chapman S."/>
            <person name="Cusick C."/>
            <person name="Shea T."/>
            <person name="Young S."/>
            <person name="Neafsey D."/>
            <person name="Nusbaum C."/>
            <person name="Birren B."/>
        </authorList>
    </citation>
    <scope>NUCLEOTIDE SEQUENCE [LARGE SCALE GENOMIC DNA]</scope>
    <source>
        <strain evidence="3 4">10A9_DIV0425</strain>
    </source>
</reference>
<evidence type="ECO:0000256" key="2">
    <source>
        <dbReference type="SAM" id="MobiDB-lite"/>
    </source>
</evidence>
<dbReference type="Proteomes" id="UP000194933">
    <property type="component" value="Unassembled WGS sequence"/>
</dbReference>
<gene>
    <name evidence="3" type="ORF">A5844_001498</name>
</gene>
<evidence type="ECO:0000313" key="4">
    <source>
        <dbReference type="Proteomes" id="UP000194933"/>
    </source>
</evidence>
<evidence type="ECO:0000256" key="1">
    <source>
        <dbReference type="SAM" id="Coils"/>
    </source>
</evidence>